<dbReference type="EMBL" id="JBJUIK010000003">
    <property type="protein sequence ID" value="KAL3533607.1"/>
    <property type="molecule type" value="Genomic_DNA"/>
</dbReference>
<feature type="region of interest" description="Disordered" evidence="1">
    <location>
        <begin position="86"/>
        <end position="121"/>
    </location>
</feature>
<feature type="compositionally biased region" description="Basic and acidic residues" evidence="1">
    <location>
        <begin position="86"/>
        <end position="115"/>
    </location>
</feature>
<accession>A0ABD3ARD6</accession>
<reference evidence="2 3" key="1">
    <citation type="submission" date="2024-11" db="EMBL/GenBank/DDBJ databases">
        <title>A near-complete genome assembly of Cinchona calisaya.</title>
        <authorList>
            <person name="Lian D.C."/>
            <person name="Zhao X.W."/>
            <person name="Wei L."/>
        </authorList>
    </citation>
    <scope>NUCLEOTIDE SEQUENCE [LARGE SCALE GENOMIC DNA]</scope>
    <source>
        <tissue evidence="2">Nenye</tissue>
    </source>
</reference>
<sequence>MHMSTAGREKNASSTSTVKKDEGSDFCSQKMKSPIVNVEELMATLCFVLKFIHGDTGAVNVQAGQNAQGNELASYEEYYKSRMVEEEESKKETKVFDEEETVDIKNEEETDAQREEEADNA</sequence>
<keyword evidence="3" id="KW-1185">Reference proteome</keyword>
<evidence type="ECO:0000313" key="2">
    <source>
        <dbReference type="EMBL" id="KAL3533607.1"/>
    </source>
</evidence>
<evidence type="ECO:0000313" key="3">
    <source>
        <dbReference type="Proteomes" id="UP001630127"/>
    </source>
</evidence>
<feature type="region of interest" description="Disordered" evidence="1">
    <location>
        <begin position="1"/>
        <end position="29"/>
    </location>
</feature>
<dbReference type="AlphaFoldDB" id="A0ABD3ARD6"/>
<comment type="caution">
    <text evidence="2">The sequence shown here is derived from an EMBL/GenBank/DDBJ whole genome shotgun (WGS) entry which is preliminary data.</text>
</comment>
<dbReference type="Proteomes" id="UP001630127">
    <property type="component" value="Unassembled WGS sequence"/>
</dbReference>
<gene>
    <name evidence="2" type="ORF">ACH5RR_007128</name>
</gene>
<evidence type="ECO:0000256" key="1">
    <source>
        <dbReference type="SAM" id="MobiDB-lite"/>
    </source>
</evidence>
<protein>
    <submittedName>
        <fullName evidence="2">Uncharacterized protein</fullName>
    </submittedName>
</protein>
<organism evidence="2 3">
    <name type="scientific">Cinchona calisaya</name>
    <dbReference type="NCBI Taxonomy" id="153742"/>
    <lineage>
        <taxon>Eukaryota</taxon>
        <taxon>Viridiplantae</taxon>
        <taxon>Streptophyta</taxon>
        <taxon>Embryophyta</taxon>
        <taxon>Tracheophyta</taxon>
        <taxon>Spermatophyta</taxon>
        <taxon>Magnoliopsida</taxon>
        <taxon>eudicotyledons</taxon>
        <taxon>Gunneridae</taxon>
        <taxon>Pentapetalae</taxon>
        <taxon>asterids</taxon>
        <taxon>lamiids</taxon>
        <taxon>Gentianales</taxon>
        <taxon>Rubiaceae</taxon>
        <taxon>Cinchonoideae</taxon>
        <taxon>Cinchoneae</taxon>
        <taxon>Cinchona</taxon>
    </lineage>
</organism>
<proteinExistence type="predicted"/>
<name>A0ABD3ARD6_9GENT</name>